<dbReference type="FunFam" id="1.10.238.20:FF:000001">
    <property type="entry name" value="General odorant-binding protein lush"/>
    <property type="match status" value="1"/>
</dbReference>
<evidence type="ECO:0000256" key="1">
    <source>
        <dbReference type="ARBA" id="ARBA00004613"/>
    </source>
</evidence>
<evidence type="ECO:0000256" key="5">
    <source>
        <dbReference type="ARBA" id="ARBA00056866"/>
    </source>
</evidence>
<evidence type="ECO:0000256" key="3">
    <source>
        <dbReference type="ARBA" id="ARBA00022525"/>
    </source>
</evidence>
<comment type="function">
    <text evidence="5">May be a carrier protein for lipids.</text>
</comment>
<protein>
    <submittedName>
        <fullName evidence="7">Odorant binding protein 17</fullName>
    </submittedName>
</protein>
<reference evidence="7" key="2">
    <citation type="submission" date="2015-02" db="EMBL/GenBank/DDBJ databases">
        <authorList>
            <person name="Gu X.-C."/>
            <person name="Zhang Y.-N."/>
            <person name="Kang K."/>
            <person name="Zhang L.-W."/>
            <person name="Dong S.-L."/>
        </authorList>
    </citation>
    <scope>NUCLEOTIDE SEQUENCE</scope>
</reference>
<dbReference type="SMART" id="SM00708">
    <property type="entry name" value="PhBP"/>
    <property type="match status" value="1"/>
</dbReference>
<dbReference type="GO" id="GO:0005576">
    <property type="term" value="C:extracellular region"/>
    <property type="evidence" value="ECO:0007669"/>
    <property type="project" value="UniProtKB-SubCell"/>
</dbReference>
<dbReference type="PANTHER" id="PTHR21364">
    <property type="entry name" value="GENERAL ODORANT-BINDING PROTEIN 19A"/>
    <property type="match status" value="1"/>
</dbReference>
<dbReference type="Pfam" id="PF01395">
    <property type="entry name" value="PBP_GOBP"/>
    <property type="match status" value="1"/>
</dbReference>
<dbReference type="GO" id="GO:0005549">
    <property type="term" value="F:odorant binding"/>
    <property type="evidence" value="ECO:0007669"/>
    <property type="project" value="InterPro"/>
</dbReference>
<organism evidence="7">
    <name type="scientific">Dendroctonus ponderosae</name>
    <name type="common">Mountain pine beetle</name>
    <dbReference type="NCBI Taxonomy" id="77166"/>
    <lineage>
        <taxon>Eukaryota</taxon>
        <taxon>Metazoa</taxon>
        <taxon>Ecdysozoa</taxon>
        <taxon>Arthropoda</taxon>
        <taxon>Hexapoda</taxon>
        <taxon>Insecta</taxon>
        <taxon>Pterygota</taxon>
        <taxon>Neoptera</taxon>
        <taxon>Endopterygota</taxon>
        <taxon>Coleoptera</taxon>
        <taxon>Polyphaga</taxon>
        <taxon>Cucujiformia</taxon>
        <taxon>Curculionidae</taxon>
        <taxon>Scolytinae</taxon>
        <taxon>Dendroctonus</taxon>
    </lineage>
</organism>
<keyword evidence="3" id="KW-0964">Secreted</keyword>
<gene>
    <name evidence="7" type="primary">OBP17</name>
</gene>
<dbReference type="OrthoDB" id="6815539at2759"/>
<dbReference type="PANTHER" id="PTHR21364:SF2">
    <property type="entry name" value="GENERAL ODORANT-BINDING PROTEIN 19A"/>
    <property type="match status" value="1"/>
</dbReference>
<dbReference type="Gene3D" id="1.10.238.20">
    <property type="entry name" value="Pheromone/general odorant binding protein domain"/>
    <property type="match status" value="1"/>
</dbReference>
<name>A0A0H3W575_DENPD</name>
<dbReference type="CDD" id="cd23992">
    <property type="entry name" value="PBP_GOBP"/>
    <property type="match status" value="1"/>
</dbReference>
<dbReference type="InterPro" id="IPR036728">
    <property type="entry name" value="PBP_GOBP_sf"/>
</dbReference>
<reference evidence="7" key="1">
    <citation type="journal article" date="2015" name="PLoS ONE">
        <title>Antennal Transcriptome Analysis of Odorant Reception Genes in the Red Turpentine Beetle (RTB), Dendroctonus valens.</title>
        <authorList>
            <person name="Gu X.C."/>
            <person name="Zhang Y.N."/>
            <person name="Kang K."/>
            <person name="Dong S.L."/>
            <person name="Zhang L.W."/>
        </authorList>
    </citation>
    <scope>NUCLEOTIDE SEQUENCE</scope>
</reference>
<evidence type="ECO:0000256" key="2">
    <source>
        <dbReference type="ARBA" id="ARBA00008098"/>
    </source>
</evidence>
<keyword evidence="4" id="KW-0325">Glycoprotein</keyword>
<proteinExistence type="evidence at transcript level"/>
<dbReference type="SUPFAM" id="SSF47565">
    <property type="entry name" value="Insect pheromone/odorant-binding proteins"/>
    <property type="match status" value="1"/>
</dbReference>
<dbReference type="AlphaFoldDB" id="A0A0H3W575"/>
<keyword evidence="6" id="KW-0732">Signal</keyword>
<feature type="chain" id="PRO_5005203083" evidence="6">
    <location>
        <begin position="22"/>
        <end position="144"/>
    </location>
</feature>
<dbReference type="EMBL" id="KP736123">
    <property type="protein sequence ID" value="AKK25141.1"/>
    <property type="molecule type" value="mRNA"/>
</dbReference>
<comment type="subcellular location">
    <subcellularLocation>
        <location evidence="1">Secreted</location>
    </subcellularLocation>
</comment>
<evidence type="ECO:0000256" key="4">
    <source>
        <dbReference type="ARBA" id="ARBA00023180"/>
    </source>
</evidence>
<feature type="signal peptide" evidence="6">
    <location>
        <begin position="1"/>
        <end position="21"/>
    </location>
</feature>
<dbReference type="GO" id="GO:0007608">
    <property type="term" value="P:sensory perception of smell"/>
    <property type="evidence" value="ECO:0007669"/>
    <property type="project" value="UniProtKB-ARBA"/>
</dbReference>
<comment type="similarity">
    <text evidence="2">Belongs to the PBP/GOBP family.</text>
</comment>
<accession>A0A0H3W575</accession>
<dbReference type="InterPro" id="IPR006170">
    <property type="entry name" value="PBP/GOBP"/>
</dbReference>
<evidence type="ECO:0000256" key="6">
    <source>
        <dbReference type="SAM" id="SignalP"/>
    </source>
</evidence>
<sequence>MQVTMNQGWFLLLVSVVSVFAELDQTSLPPEAKELMAALHKNCIEQVGVSEADVDKLRAANFEEDANLKCYTRCLMAESGVMDENGAIDIEAFGEILPEAIRGNIQAIFRSCSLTKNDIVDQCVKAYEMVKCWHKENPESYFMI</sequence>
<evidence type="ECO:0000313" key="7">
    <source>
        <dbReference type="EMBL" id="AKK25141.1"/>
    </source>
</evidence>